<dbReference type="FunFam" id="2.30.42.10:FF:000107">
    <property type="entry name" value="26S proteasome non-ATPase regulatory subunit 9"/>
    <property type="match status" value="1"/>
</dbReference>
<sequence>MQQENRFDILSGGVEDPNVNGTLKDELIRLPELSITEVFDLKAKLETELDGLFDKLNLQGADLNSNLVTPEGFPRSDVDVLQVRLLRRSINMLRNDLRAVISRTQELMATQFKKMAAKTHKIQDDNVLDYRIPFALVTEVVPGSPSHRAGLLEGDKIVKFGSINAGNNQSLAAIGPVVKKSENAQISIRMLRNGSLQNLTLTPSRNWAGPGLLGCRLVHV</sequence>
<dbReference type="GO" id="GO:0005737">
    <property type="term" value="C:cytoplasm"/>
    <property type="evidence" value="ECO:0007669"/>
    <property type="project" value="TreeGrafter"/>
</dbReference>
<dbReference type="OrthoDB" id="72325at2759"/>
<comment type="similarity">
    <text evidence="1">Belongs to the proteasome subunit p27 family.</text>
</comment>
<keyword evidence="7" id="KW-1185">Reference proteome</keyword>
<dbReference type="Gene3D" id="6.10.140.1710">
    <property type="match status" value="1"/>
</dbReference>
<evidence type="ECO:0000259" key="4">
    <source>
        <dbReference type="Pfam" id="PF17820"/>
    </source>
</evidence>
<feature type="domain" description="Nas2 N-terminal" evidence="5">
    <location>
        <begin position="37"/>
        <end position="112"/>
    </location>
</feature>
<dbReference type="Gene3D" id="2.30.42.10">
    <property type="match status" value="1"/>
</dbReference>
<dbReference type="EMBL" id="LT598447">
    <property type="protein sequence ID" value="SCV05968.1"/>
    <property type="molecule type" value="Genomic_DNA"/>
</dbReference>
<keyword evidence="2" id="KW-0143">Chaperone</keyword>
<feature type="domain" description="PDZ" evidence="4">
    <location>
        <begin position="137"/>
        <end position="189"/>
    </location>
</feature>
<evidence type="ECO:0000259" key="5">
    <source>
        <dbReference type="Pfam" id="PF18265"/>
    </source>
</evidence>
<dbReference type="AlphaFoldDB" id="A0A1G4KN37"/>
<accession>A0A1G4KN37</accession>
<organism evidence="6 7">
    <name type="scientific">Lachancea nothofagi CBS 11611</name>
    <dbReference type="NCBI Taxonomy" id="1266666"/>
    <lineage>
        <taxon>Eukaryota</taxon>
        <taxon>Fungi</taxon>
        <taxon>Dikarya</taxon>
        <taxon>Ascomycota</taxon>
        <taxon>Saccharomycotina</taxon>
        <taxon>Saccharomycetes</taxon>
        <taxon>Saccharomycetales</taxon>
        <taxon>Saccharomycetaceae</taxon>
        <taxon>Lachancea</taxon>
    </lineage>
</organism>
<dbReference type="InterPro" id="IPR036034">
    <property type="entry name" value="PDZ_sf"/>
</dbReference>
<evidence type="ECO:0000256" key="1">
    <source>
        <dbReference type="ARBA" id="ARBA00005256"/>
    </source>
</evidence>
<evidence type="ECO:0000313" key="7">
    <source>
        <dbReference type="Proteomes" id="UP000189911"/>
    </source>
</evidence>
<dbReference type="PANTHER" id="PTHR12651:SF1">
    <property type="entry name" value="26S PROTEASOME NON-ATPASE REGULATORY SUBUNIT 9"/>
    <property type="match status" value="1"/>
</dbReference>
<evidence type="ECO:0000313" key="6">
    <source>
        <dbReference type="EMBL" id="SCV05968.1"/>
    </source>
</evidence>
<dbReference type="SUPFAM" id="SSF50156">
    <property type="entry name" value="PDZ domain-like"/>
    <property type="match status" value="1"/>
</dbReference>
<evidence type="ECO:0000256" key="2">
    <source>
        <dbReference type="ARBA" id="ARBA00023186"/>
    </source>
</evidence>
<dbReference type="InterPro" id="IPR035269">
    <property type="entry name" value="PSMD9"/>
</dbReference>
<proteinExistence type="inferred from homology"/>
<protein>
    <recommendedName>
        <fullName evidence="3">Probable 26S proteasome regulatory subunit p27</fullName>
    </recommendedName>
</protein>
<dbReference type="InterPro" id="IPR041489">
    <property type="entry name" value="PDZ_6"/>
</dbReference>
<evidence type="ECO:0000256" key="3">
    <source>
        <dbReference type="ARBA" id="ARBA00068021"/>
    </source>
</evidence>
<name>A0A1G4KN37_9SACH</name>
<dbReference type="InterPro" id="IPR040815">
    <property type="entry name" value="Nas2_N"/>
</dbReference>
<dbReference type="GO" id="GO:0005634">
    <property type="term" value="C:nucleus"/>
    <property type="evidence" value="ECO:0007669"/>
    <property type="project" value="TreeGrafter"/>
</dbReference>
<dbReference type="Proteomes" id="UP000189911">
    <property type="component" value="Chromosome H"/>
</dbReference>
<dbReference type="Pfam" id="PF17820">
    <property type="entry name" value="PDZ_6"/>
    <property type="match status" value="1"/>
</dbReference>
<dbReference type="PANTHER" id="PTHR12651">
    <property type="entry name" value="26S PROTEASOME NON-ATPASE REGULATORY SUBUNIT 9"/>
    <property type="match status" value="1"/>
</dbReference>
<reference evidence="7" key="1">
    <citation type="submission" date="2016-03" db="EMBL/GenBank/DDBJ databases">
        <authorList>
            <person name="Devillers Hugo."/>
        </authorList>
    </citation>
    <scope>NUCLEOTIDE SEQUENCE [LARGE SCALE GENOMIC DNA]</scope>
</reference>
<dbReference type="Pfam" id="PF18265">
    <property type="entry name" value="Nas2_N"/>
    <property type="match status" value="1"/>
</dbReference>
<dbReference type="GO" id="GO:0070682">
    <property type="term" value="P:proteasome regulatory particle assembly"/>
    <property type="evidence" value="ECO:0007669"/>
    <property type="project" value="InterPro"/>
</dbReference>
<gene>
    <name evidence="6" type="ORF">LANO_0H19152G</name>
</gene>